<sequence length="152" mass="16855">MGSMKLKRVMLLEFSEALEIKPELESGEEGEEEQDGDEDEDTDDDQSLPRYGLNFLFRSTSDRTRQGCMLSKVFCLHPAMPEYLTGPNATTSFWFEGTSLSGTCGADDPTYLTAAIPGEITAYSERQLVAHAMNTNGIFENMSWKGYLAAEA</sequence>
<dbReference type="GeneID" id="71987216"/>
<reference evidence="2" key="2">
    <citation type="journal article" date="2022" name="Microb. Genom.">
        <title>A chromosome-scale genome assembly of the tomato pathogen Cladosporium fulvum reveals a compartmentalized genome architecture and the presence of a dispensable chromosome.</title>
        <authorList>
            <person name="Zaccaron A.Z."/>
            <person name="Chen L.H."/>
            <person name="Samaras A."/>
            <person name="Stergiopoulos I."/>
        </authorList>
    </citation>
    <scope>NUCLEOTIDE SEQUENCE</scope>
    <source>
        <strain evidence="2">Race5_Kim</strain>
    </source>
</reference>
<dbReference type="EMBL" id="CP090168">
    <property type="protein sequence ID" value="UJO18900.1"/>
    <property type="molecule type" value="Genomic_DNA"/>
</dbReference>
<organism evidence="2 3">
    <name type="scientific">Passalora fulva</name>
    <name type="common">Tomato leaf mold</name>
    <name type="synonym">Cladosporium fulvum</name>
    <dbReference type="NCBI Taxonomy" id="5499"/>
    <lineage>
        <taxon>Eukaryota</taxon>
        <taxon>Fungi</taxon>
        <taxon>Dikarya</taxon>
        <taxon>Ascomycota</taxon>
        <taxon>Pezizomycotina</taxon>
        <taxon>Dothideomycetes</taxon>
        <taxon>Dothideomycetidae</taxon>
        <taxon>Mycosphaerellales</taxon>
        <taxon>Mycosphaerellaceae</taxon>
        <taxon>Fulvia</taxon>
    </lineage>
</organism>
<dbReference type="AlphaFoldDB" id="A0A9Q8PAK5"/>
<evidence type="ECO:0000313" key="3">
    <source>
        <dbReference type="Proteomes" id="UP000756132"/>
    </source>
</evidence>
<keyword evidence="3" id="KW-1185">Reference proteome</keyword>
<dbReference type="Proteomes" id="UP000756132">
    <property type="component" value="Chromosome 6"/>
</dbReference>
<evidence type="ECO:0000313" key="2">
    <source>
        <dbReference type="EMBL" id="UJO18900.1"/>
    </source>
</evidence>
<evidence type="ECO:0000256" key="1">
    <source>
        <dbReference type="SAM" id="MobiDB-lite"/>
    </source>
</evidence>
<gene>
    <name evidence="2" type="ORF">CLAFUR5_07338</name>
</gene>
<proteinExistence type="predicted"/>
<reference evidence="2" key="1">
    <citation type="submission" date="2021-12" db="EMBL/GenBank/DDBJ databases">
        <authorList>
            <person name="Zaccaron A."/>
            <person name="Stergiopoulos I."/>
        </authorList>
    </citation>
    <scope>NUCLEOTIDE SEQUENCE</scope>
    <source>
        <strain evidence="2">Race5_Kim</strain>
    </source>
</reference>
<name>A0A9Q8PAK5_PASFU</name>
<accession>A0A9Q8PAK5</accession>
<dbReference type="KEGG" id="ffu:CLAFUR5_07338"/>
<feature type="region of interest" description="Disordered" evidence="1">
    <location>
        <begin position="19"/>
        <end position="50"/>
    </location>
</feature>
<feature type="compositionally biased region" description="Acidic residues" evidence="1">
    <location>
        <begin position="25"/>
        <end position="46"/>
    </location>
</feature>
<protein>
    <submittedName>
        <fullName evidence="2">Uncharacterized protein</fullName>
    </submittedName>
</protein>
<dbReference type="RefSeq" id="XP_047763266.1">
    <property type="nucleotide sequence ID" value="XM_047906486.1"/>
</dbReference>